<dbReference type="Gene3D" id="3.40.50.300">
    <property type="entry name" value="P-loop containing nucleotide triphosphate hydrolases"/>
    <property type="match status" value="1"/>
</dbReference>
<protein>
    <submittedName>
        <fullName evidence="2">Uridine kinase</fullName>
    </submittedName>
</protein>
<organism evidence="2 3">
    <name type="scientific">Geosporobacter subterraneus DSM 17957</name>
    <dbReference type="NCBI Taxonomy" id="1121919"/>
    <lineage>
        <taxon>Bacteria</taxon>
        <taxon>Bacillati</taxon>
        <taxon>Bacillota</taxon>
        <taxon>Clostridia</taxon>
        <taxon>Peptostreptococcales</taxon>
        <taxon>Thermotaleaceae</taxon>
        <taxon>Geosporobacter</taxon>
    </lineage>
</organism>
<dbReference type="AlphaFoldDB" id="A0A1M6G7Y3"/>
<keyword evidence="2" id="KW-0418">Kinase</keyword>
<dbReference type="SMART" id="SM00382">
    <property type="entry name" value="AAA"/>
    <property type="match status" value="1"/>
</dbReference>
<dbReference type="CDD" id="cd02028">
    <property type="entry name" value="UMPK_like"/>
    <property type="match status" value="1"/>
</dbReference>
<dbReference type="Gene3D" id="3.30.980.10">
    <property type="entry name" value="Threonyl-trna Synthetase, Chain A, domain 2"/>
    <property type="match status" value="1"/>
</dbReference>
<evidence type="ECO:0000313" key="3">
    <source>
        <dbReference type="Proteomes" id="UP000184536"/>
    </source>
</evidence>
<dbReference type="FunFam" id="3.40.50.300:FF:001230">
    <property type="entry name" value="Phosphoribulokinase/uridine kinase family protein"/>
    <property type="match status" value="1"/>
</dbReference>
<accession>A0A1M6G7Y3</accession>
<dbReference type="GO" id="GO:0016301">
    <property type="term" value="F:kinase activity"/>
    <property type="evidence" value="ECO:0007669"/>
    <property type="project" value="UniProtKB-KW"/>
</dbReference>
<dbReference type="GO" id="GO:0005524">
    <property type="term" value="F:ATP binding"/>
    <property type="evidence" value="ECO:0007669"/>
    <property type="project" value="InterPro"/>
</dbReference>
<dbReference type="RefSeq" id="WP_110940446.1">
    <property type="nucleotide sequence ID" value="NZ_FQZV01000013.1"/>
</dbReference>
<proteinExistence type="predicted"/>
<dbReference type="SUPFAM" id="SSF52540">
    <property type="entry name" value="P-loop containing nucleoside triphosphate hydrolases"/>
    <property type="match status" value="1"/>
</dbReference>
<dbReference type="OrthoDB" id="9764644at2"/>
<dbReference type="InterPro" id="IPR012676">
    <property type="entry name" value="TGS-like"/>
</dbReference>
<evidence type="ECO:0000313" key="2">
    <source>
        <dbReference type="EMBL" id="SHJ06061.1"/>
    </source>
</evidence>
<dbReference type="InterPro" id="IPR027417">
    <property type="entry name" value="P-loop_NTPase"/>
</dbReference>
<dbReference type="PANTHER" id="PTHR10285">
    <property type="entry name" value="URIDINE KINASE"/>
    <property type="match status" value="1"/>
</dbReference>
<dbReference type="InterPro" id="IPR003593">
    <property type="entry name" value="AAA+_ATPase"/>
</dbReference>
<dbReference type="Pfam" id="PF00485">
    <property type="entry name" value="PRK"/>
    <property type="match status" value="1"/>
</dbReference>
<dbReference type="InterPro" id="IPR006083">
    <property type="entry name" value="PRK/URK"/>
</dbReference>
<feature type="domain" description="AAA+ ATPase" evidence="1">
    <location>
        <begin position="287"/>
        <end position="448"/>
    </location>
</feature>
<dbReference type="SUPFAM" id="SSF81271">
    <property type="entry name" value="TGS-like"/>
    <property type="match status" value="1"/>
</dbReference>
<keyword evidence="2" id="KW-0808">Transferase</keyword>
<dbReference type="EMBL" id="FQZV01000013">
    <property type="protein sequence ID" value="SHJ06061.1"/>
    <property type="molecule type" value="Genomic_DNA"/>
</dbReference>
<dbReference type="Proteomes" id="UP000184536">
    <property type="component" value="Unassembled WGS sequence"/>
</dbReference>
<gene>
    <name evidence="2" type="ORF">SAMN02745975_01208</name>
</gene>
<evidence type="ECO:0000259" key="1">
    <source>
        <dbReference type="SMART" id="SM00382"/>
    </source>
</evidence>
<dbReference type="SUPFAM" id="SSF55186">
    <property type="entry name" value="ThrRS/AlaRS common domain"/>
    <property type="match status" value="1"/>
</dbReference>
<name>A0A1M6G7Y3_9FIRM</name>
<dbReference type="STRING" id="1121919.SAMN02745975_01208"/>
<dbReference type="Gene3D" id="3.10.20.30">
    <property type="match status" value="1"/>
</dbReference>
<keyword evidence="3" id="KW-1185">Reference proteome</keyword>
<dbReference type="InterPro" id="IPR012675">
    <property type="entry name" value="Beta-grasp_dom_sf"/>
</dbReference>
<reference evidence="3" key="1">
    <citation type="submission" date="2016-11" db="EMBL/GenBank/DDBJ databases">
        <authorList>
            <person name="Varghese N."/>
            <person name="Submissions S."/>
        </authorList>
    </citation>
    <scope>NUCLEOTIDE SEQUENCE [LARGE SCALE GENOMIC DNA]</scope>
    <source>
        <strain evidence="3">DSM 17957</strain>
    </source>
</reference>
<sequence length="556" mass="64493">MKSDKKIKLSMGDQKEMELPEGITLLEVSRQVQADYPSIIVAAKVNNRLRELGYALHKDSTVEFLDLTNSDGIRIYQRSLAFVFIRASMEIFSGCKVTVEHSLSKGLYCEIHYKRPIVEDDVLKIESRMREIIEEDVPFVKDSIPIEHAKQIFNELGFDAKTKLLDFREKPEINIYSCGWLKDYFYGYMVPSTGFLKLFKLKFYDPGVIIQYPEKSNPTQIPEFKEQSKLASIFREAERWGQIMDVAYVANLDERIRNKNYDELIRVAEALHEKKIAQIADMITETKKRIILIAGPSSSGKTTFAQRLAIQLKVNGLKPVSISTDDYFVDREHTPRDEFGEYDFEALEAVDIELFNEHLSKLINGYEVEIPTFNFHTGQREYRGNIMRISEDHPIIIEGIHGLNEKLTQDIPHDKKFKIYISALTQLNIDDHNRIPTTDTRLLRRIVRDSKYRGHSARNTLSRWNSVRRGEEKNIFPYQEGADVMFNSALIYELAVLKKYAEPLLKEIHKNEKEFSEAKRLLKFLSYFLSIEDESVIPQTSIIREFIGGSCFHDEG</sequence>
<dbReference type="InterPro" id="IPR018163">
    <property type="entry name" value="Thr/Ala-tRNA-synth_IIc_edit"/>
</dbReference>